<dbReference type="CDD" id="cd04512">
    <property type="entry name" value="Ntn_Asparaginase_2_like"/>
    <property type="match status" value="1"/>
</dbReference>
<evidence type="ECO:0000313" key="7">
    <source>
        <dbReference type="EMBL" id="MBJ7603367.1"/>
    </source>
</evidence>
<dbReference type="PANTHER" id="PTHR10188:SF6">
    <property type="entry name" value="N(4)-(BETA-N-ACETYLGLUCOSAMINYL)-L-ASPARAGINASE"/>
    <property type="match status" value="1"/>
</dbReference>
<reference evidence="7 8" key="1">
    <citation type="submission" date="2020-10" db="EMBL/GenBank/DDBJ databases">
        <title>Ca. Dormibacterota MAGs.</title>
        <authorList>
            <person name="Montgomery K."/>
        </authorList>
    </citation>
    <scope>NUCLEOTIDE SEQUENCE [LARGE SCALE GENOMIC DNA]</scope>
    <source>
        <strain evidence="7">SC8811_S16_3</strain>
    </source>
</reference>
<evidence type="ECO:0000256" key="4">
    <source>
        <dbReference type="PIRSR" id="PIRSR600246-1"/>
    </source>
</evidence>
<sequence length="272" mass="28355">MATLVVHGGSGAPPEAEWQPRQAAVEGAREAGWAAMGGGALEAVLAAVRRLEDEPWLNAGFGAVLNQDQQPELDAAVMEGGQLRAGAVGAVKDVRHPVDLARAVMEDGRHVLIVGAGASAFAREKNIETVDPEFFIAEHRLHPRAPEQDTVGAVARDDSGRLAVAVSTGGMSGKWPGRLGDSPVPGAGFYADDRLGAVCSTGHGEGFLRLVLAYRVAEQMGLGGAPGQVADWALEELKQRTGLEGGFIAIDSGGRPGAAFNTRFMAWAYRVG</sequence>
<dbReference type="PANTHER" id="PTHR10188">
    <property type="entry name" value="L-ASPARAGINASE"/>
    <property type="match status" value="1"/>
</dbReference>
<dbReference type="InterPro" id="IPR029055">
    <property type="entry name" value="Ntn_hydrolases_N"/>
</dbReference>
<dbReference type="GO" id="GO:0006508">
    <property type="term" value="P:proteolysis"/>
    <property type="evidence" value="ECO:0007669"/>
    <property type="project" value="UniProtKB-KW"/>
</dbReference>
<dbReference type="AlphaFoldDB" id="A0A934NHD9"/>
<keyword evidence="2" id="KW-0378">Hydrolase</keyword>
<feature type="binding site" evidence="5">
    <location>
        <begin position="178"/>
        <end position="181"/>
    </location>
    <ligand>
        <name>substrate</name>
    </ligand>
</feature>
<evidence type="ECO:0000256" key="1">
    <source>
        <dbReference type="ARBA" id="ARBA00022670"/>
    </source>
</evidence>
<feature type="site" description="Cleavage; by autolysis" evidence="6">
    <location>
        <begin position="149"/>
        <end position="150"/>
    </location>
</feature>
<feature type="active site" description="Nucleophile" evidence="4">
    <location>
        <position position="150"/>
    </location>
</feature>
<dbReference type="FunFam" id="3.60.20.30:FF:000001">
    <property type="entry name" value="Isoaspartyl peptidase/L-asparaginase"/>
    <property type="match status" value="1"/>
</dbReference>
<evidence type="ECO:0000256" key="2">
    <source>
        <dbReference type="ARBA" id="ARBA00022801"/>
    </source>
</evidence>
<evidence type="ECO:0000256" key="6">
    <source>
        <dbReference type="PIRSR" id="PIRSR600246-3"/>
    </source>
</evidence>
<feature type="binding site" evidence="5">
    <location>
        <begin position="201"/>
        <end position="204"/>
    </location>
    <ligand>
        <name>substrate</name>
    </ligand>
</feature>
<comment type="caution">
    <text evidence="7">The sequence shown here is derived from an EMBL/GenBank/DDBJ whole genome shotgun (WGS) entry which is preliminary data.</text>
</comment>
<dbReference type="SUPFAM" id="SSF56235">
    <property type="entry name" value="N-terminal nucleophile aminohydrolases (Ntn hydrolases)"/>
    <property type="match status" value="1"/>
</dbReference>
<keyword evidence="3" id="KW-0068">Autocatalytic cleavage</keyword>
<proteinExistence type="predicted"/>
<keyword evidence="1" id="KW-0645">Protease</keyword>
<evidence type="ECO:0000256" key="3">
    <source>
        <dbReference type="ARBA" id="ARBA00022813"/>
    </source>
</evidence>
<dbReference type="EMBL" id="JAEKNQ010000035">
    <property type="protein sequence ID" value="MBJ7603367.1"/>
    <property type="molecule type" value="Genomic_DNA"/>
</dbReference>
<protein>
    <submittedName>
        <fullName evidence="7">Isoaspartyl peptidase/L-asparaginase</fullName>
    </submittedName>
</protein>
<organism evidence="7 8">
    <name type="scientific">Candidatus Dormiibacter inghamiae</name>
    <dbReference type="NCBI Taxonomy" id="3127013"/>
    <lineage>
        <taxon>Bacteria</taxon>
        <taxon>Bacillati</taxon>
        <taxon>Candidatus Dormiibacterota</taxon>
        <taxon>Candidatus Dormibacteria</taxon>
        <taxon>Candidatus Dormibacterales</taxon>
        <taxon>Candidatus Dormibacteraceae</taxon>
        <taxon>Candidatus Dormiibacter</taxon>
    </lineage>
</organism>
<dbReference type="GO" id="GO:0016811">
    <property type="term" value="F:hydrolase activity, acting on carbon-nitrogen (but not peptide) bonds, in linear amides"/>
    <property type="evidence" value="ECO:0007669"/>
    <property type="project" value="UniProtKB-ARBA"/>
</dbReference>
<dbReference type="GO" id="GO:0008233">
    <property type="term" value="F:peptidase activity"/>
    <property type="evidence" value="ECO:0007669"/>
    <property type="project" value="UniProtKB-KW"/>
</dbReference>
<evidence type="ECO:0000256" key="5">
    <source>
        <dbReference type="PIRSR" id="PIRSR600246-2"/>
    </source>
</evidence>
<dbReference type="Proteomes" id="UP000620075">
    <property type="component" value="Unassembled WGS sequence"/>
</dbReference>
<dbReference type="RefSeq" id="WP_338179265.1">
    <property type="nucleotide sequence ID" value="NZ_JAEKNQ010000035.1"/>
</dbReference>
<dbReference type="InterPro" id="IPR000246">
    <property type="entry name" value="Peptidase_T2"/>
</dbReference>
<name>A0A934NHD9_9BACT</name>
<gene>
    <name evidence="7" type="ORF">JF888_09305</name>
</gene>
<evidence type="ECO:0000313" key="8">
    <source>
        <dbReference type="Proteomes" id="UP000620075"/>
    </source>
</evidence>
<dbReference type="GO" id="GO:0005737">
    <property type="term" value="C:cytoplasm"/>
    <property type="evidence" value="ECO:0007669"/>
    <property type="project" value="TreeGrafter"/>
</dbReference>
<accession>A0A934NHD9</accession>
<dbReference type="Pfam" id="PF01112">
    <property type="entry name" value="Asparaginase_2"/>
    <property type="match status" value="2"/>
</dbReference>
<dbReference type="Gene3D" id="3.60.20.30">
    <property type="entry name" value="(Glycosyl)asparaginase"/>
    <property type="match status" value="1"/>
</dbReference>